<gene>
    <name evidence="4" type="ORF">CcCBS67573_g09354</name>
</gene>
<feature type="chain" id="PRO_5021443200" description="AB hydrolase-1 domain-containing protein" evidence="2">
    <location>
        <begin position="22"/>
        <end position="405"/>
    </location>
</feature>
<evidence type="ECO:0000256" key="1">
    <source>
        <dbReference type="SAM" id="MobiDB-lite"/>
    </source>
</evidence>
<feature type="signal peptide" evidence="2">
    <location>
        <begin position="1"/>
        <end position="21"/>
    </location>
</feature>
<dbReference type="InterPro" id="IPR029058">
    <property type="entry name" value="AB_hydrolase_fold"/>
</dbReference>
<dbReference type="GO" id="GO:0046464">
    <property type="term" value="P:acylglycerol catabolic process"/>
    <property type="evidence" value="ECO:0007669"/>
    <property type="project" value="TreeGrafter"/>
</dbReference>
<accession>A0A507DYZ7</accession>
<dbReference type="EMBL" id="QEAP01000803">
    <property type="protein sequence ID" value="TPX56417.1"/>
    <property type="molecule type" value="Genomic_DNA"/>
</dbReference>
<dbReference type="InterPro" id="IPR050266">
    <property type="entry name" value="AB_hydrolase_sf"/>
</dbReference>
<name>A0A507DYZ7_9FUNG</name>
<dbReference type="STRING" id="246404.A0A507DYZ7"/>
<keyword evidence="2" id="KW-0732">Signal</keyword>
<feature type="domain" description="AB hydrolase-1" evidence="3">
    <location>
        <begin position="82"/>
        <end position="183"/>
    </location>
</feature>
<proteinExistence type="predicted"/>
<evidence type="ECO:0000313" key="4">
    <source>
        <dbReference type="EMBL" id="TPX56417.1"/>
    </source>
</evidence>
<evidence type="ECO:0000256" key="2">
    <source>
        <dbReference type="SAM" id="SignalP"/>
    </source>
</evidence>
<organism evidence="4 5">
    <name type="scientific">Chytriomyces confervae</name>
    <dbReference type="NCBI Taxonomy" id="246404"/>
    <lineage>
        <taxon>Eukaryota</taxon>
        <taxon>Fungi</taxon>
        <taxon>Fungi incertae sedis</taxon>
        <taxon>Chytridiomycota</taxon>
        <taxon>Chytridiomycota incertae sedis</taxon>
        <taxon>Chytridiomycetes</taxon>
        <taxon>Chytridiales</taxon>
        <taxon>Chytriomycetaceae</taxon>
        <taxon>Chytriomyces</taxon>
    </lineage>
</organism>
<dbReference type="InterPro" id="IPR000073">
    <property type="entry name" value="AB_hydrolase_1"/>
</dbReference>
<dbReference type="PRINTS" id="PR00111">
    <property type="entry name" value="ABHYDROLASE"/>
</dbReference>
<dbReference type="OrthoDB" id="408373at2759"/>
<dbReference type="Pfam" id="PF00561">
    <property type="entry name" value="Abhydrolase_1"/>
    <property type="match status" value="1"/>
</dbReference>
<dbReference type="Proteomes" id="UP000320333">
    <property type="component" value="Unassembled WGS sequence"/>
</dbReference>
<reference evidence="4 5" key="1">
    <citation type="journal article" date="2019" name="Sci. Rep.">
        <title>Comparative genomics of chytrid fungi reveal insights into the obligate biotrophic and pathogenic lifestyle of Synchytrium endobioticum.</title>
        <authorList>
            <person name="van de Vossenberg B.T.L.H."/>
            <person name="Warris S."/>
            <person name="Nguyen H.D.T."/>
            <person name="van Gent-Pelzer M.P.E."/>
            <person name="Joly D.L."/>
            <person name="van de Geest H.C."/>
            <person name="Bonants P.J.M."/>
            <person name="Smith D.S."/>
            <person name="Levesque C.A."/>
            <person name="van der Lee T.A.J."/>
        </authorList>
    </citation>
    <scope>NUCLEOTIDE SEQUENCE [LARGE SCALE GENOMIC DNA]</scope>
    <source>
        <strain evidence="4 5">CBS 675.73</strain>
    </source>
</reference>
<evidence type="ECO:0000313" key="5">
    <source>
        <dbReference type="Proteomes" id="UP000320333"/>
    </source>
</evidence>
<dbReference type="Gene3D" id="3.40.50.1820">
    <property type="entry name" value="alpha/beta hydrolase"/>
    <property type="match status" value="1"/>
</dbReference>
<dbReference type="GO" id="GO:0047372">
    <property type="term" value="F:monoacylglycerol lipase activity"/>
    <property type="evidence" value="ECO:0007669"/>
    <property type="project" value="TreeGrafter"/>
</dbReference>
<dbReference type="AlphaFoldDB" id="A0A507DYZ7"/>
<keyword evidence="5" id="KW-1185">Reference proteome</keyword>
<evidence type="ECO:0000259" key="3">
    <source>
        <dbReference type="Pfam" id="PF00561"/>
    </source>
</evidence>
<protein>
    <recommendedName>
        <fullName evidence="3">AB hydrolase-1 domain-containing protein</fullName>
    </recommendedName>
</protein>
<sequence length="405" mass="44074">MDRTLAAGLSLSAATIALLLSHLFLVPNPKTDLGSFTTSKATNATAKAYIDAVYPLHTESQFIRLSAGETHFYLKGPVEGKRIVLVHGITGTWAAAPEFLTLLTQKGFRILVYDLYARGYSSSPGLQYSATDYAMQVKDLLDHVGWETASVLGYSLGGGIAVAFADLFSERVDDLVLIAPAGLLKDLPVEAKIVLIPFFGTILAYAVGHALLLKNISDSVDPQLQLDPRMKHMMQTATANVKYNPGLLRGFLETLRNGPVRRMEQAYARVGDTLHDRVLCVWGTCDTVVEFEALSPVFRKLVPAGTLVELKEATHNVVVETPERVVEPMSMKGPIMQWKLLPSIDARWTQQQHPACSLHQHTNPSAPSPPLISTSSSGPATNVIFKSLMTPNVGRAAISSNTRKK</sequence>
<dbReference type="PANTHER" id="PTHR43798:SF33">
    <property type="entry name" value="HYDROLASE, PUTATIVE (AFU_ORTHOLOGUE AFUA_2G14860)-RELATED"/>
    <property type="match status" value="1"/>
</dbReference>
<dbReference type="PANTHER" id="PTHR43798">
    <property type="entry name" value="MONOACYLGLYCEROL LIPASE"/>
    <property type="match status" value="1"/>
</dbReference>
<dbReference type="GO" id="GO:0016020">
    <property type="term" value="C:membrane"/>
    <property type="evidence" value="ECO:0007669"/>
    <property type="project" value="TreeGrafter"/>
</dbReference>
<dbReference type="SUPFAM" id="SSF53474">
    <property type="entry name" value="alpha/beta-Hydrolases"/>
    <property type="match status" value="1"/>
</dbReference>
<comment type="caution">
    <text evidence="4">The sequence shown here is derived from an EMBL/GenBank/DDBJ whole genome shotgun (WGS) entry which is preliminary data.</text>
</comment>
<feature type="region of interest" description="Disordered" evidence="1">
    <location>
        <begin position="356"/>
        <end position="376"/>
    </location>
</feature>